<comment type="caution">
    <text evidence="1">The sequence shown here is derived from an EMBL/GenBank/DDBJ whole genome shotgun (WGS) entry which is preliminary data.</text>
</comment>
<dbReference type="CDD" id="cd06558">
    <property type="entry name" value="crotonase-like"/>
    <property type="match status" value="1"/>
</dbReference>
<dbReference type="RefSeq" id="WP_343979561.1">
    <property type="nucleotide sequence ID" value="NZ_BAAAJG010000011.1"/>
</dbReference>
<dbReference type="InterPro" id="IPR029045">
    <property type="entry name" value="ClpP/crotonase-like_dom_sf"/>
</dbReference>
<dbReference type="EMBL" id="JBHUCP010000014">
    <property type="protein sequence ID" value="MFD1531601.1"/>
    <property type="molecule type" value="Genomic_DNA"/>
</dbReference>
<accession>A0ABW4FNS3</accession>
<gene>
    <name evidence="1" type="ORF">ACFSCY_19380</name>
</gene>
<dbReference type="SUPFAM" id="SSF52096">
    <property type="entry name" value="ClpP/crotonase"/>
    <property type="match status" value="1"/>
</dbReference>
<dbReference type="Proteomes" id="UP001597145">
    <property type="component" value="Unassembled WGS sequence"/>
</dbReference>
<proteinExistence type="predicted"/>
<reference evidence="2" key="1">
    <citation type="journal article" date="2019" name="Int. J. Syst. Evol. Microbiol.">
        <title>The Global Catalogue of Microorganisms (GCM) 10K type strain sequencing project: providing services to taxonomists for standard genome sequencing and annotation.</title>
        <authorList>
            <consortium name="The Broad Institute Genomics Platform"/>
            <consortium name="The Broad Institute Genome Sequencing Center for Infectious Disease"/>
            <person name="Wu L."/>
            <person name="Ma J."/>
        </authorList>
    </citation>
    <scope>NUCLEOTIDE SEQUENCE [LARGE SCALE GENOMIC DNA]</scope>
    <source>
        <strain evidence="2">JCM 12165</strain>
    </source>
</reference>
<protein>
    <submittedName>
        <fullName evidence="1">Enoyl-CoA hydratase/isomerase family protein</fullName>
    </submittedName>
</protein>
<name>A0ABW4FNS3_9PSEU</name>
<organism evidence="1 2">
    <name type="scientific">Pseudonocardia aurantiaca</name>
    <dbReference type="NCBI Taxonomy" id="75290"/>
    <lineage>
        <taxon>Bacteria</taxon>
        <taxon>Bacillati</taxon>
        <taxon>Actinomycetota</taxon>
        <taxon>Actinomycetes</taxon>
        <taxon>Pseudonocardiales</taxon>
        <taxon>Pseudonocardiaceae</taxon>
        <taxon>Pseudonocardia</taxon>
    </lineage>
</organism>
<evidence type="ECO:0000313" key="2">
    <source>
        <dbReference type="Proteomes" id="UP001597145"/>
    </source>
</evidence>
<dbReference type="Pfam" id="PF00378">
    <property type="entry name" value="ECH_1"/>
    <property type="match status" value="1"/>
</dbReference>
<sequence length="270" mass="27560">MTERRVGDVVVDIEGPVARALIDRPRAKNALSPAVLDGLDAAVDAATDAGCSVLVVSGAGGTLSAGADLPHLTTLLGDEVAVTAYIASIGAVLDRIEAAPFVSVAVVGEYALAGGCEILLACDLAVVAEDARIGDRHLEYGLLPGAGGSVRLPRALPAAQARRLLFTAEMIDGVTAARWGLASHAVPAADLGAAVDALVARLARHSGDALARMKRMYRDSTTLPAPQALAAERAALVEHLMTSPAAAEGLAAFRAGRAPDFSTVHPLEAR</sequence>
<dbReference type="Gene3D" id="3.90.226.10">
    <property type="entry name" value="2-enoyl-CoA Hydratase, Chain A, domain 1"/>
    <property type="match status" value="1"/>
</dbReference>
<dbReference type="PANTHER" id="PTHR11941">
    <property type="entry name" value="ENOYL-COA HYDRATASE-RELATED"/>
    <property type="match status" value="1"/>
</dbReference>
<dbReference type="InterPro" id="IPR001753">
    <property type="entry name" value="Enoyl-CoA_hydra/iso"/>
</dbReference>
<dbReference type="PANTHER" id="PTHR11941:SF54">
    <property type="entry name" value="ENOYL-COA HYDRATASE, MITOCHONDRIAL"/>
    <property type="match status" value="1"/>
</dbReference>
<keyword evidence="2" id="KW-1185">Reference proteome</keyword>
<evidence type="ECO:0000313" key="1">
    <source>
        <dbReference type="EMBL" id="MFD1531601.1"/>
    </source>
</evidence>